<reference evidence="2 3" key="1">
    <citation type="submission" date="2024-04" db="EMBL/GenBank/DDBJ databases">
        <title>Draft genome sequence of Sessilibacter corallicola NBRC 116591.</title>
        <authorList>
            <person name="Miyakawa T."/>
            <person name="Kusuya Y."/>
            <person name="Miura T."/>
        </authorList>
    </citation>
    <scope>NUCLEOTIDE SEQUENCE [LARGE SCALE GENOMIC DNA]</scope>
    <source>
        <strain evidence="2 3">KU-00831-HH</strain>
    </source>
</reference>
<dbReference type="RefSeq" id="WP_233086896.1">
    <property type="nucleotide sequence ID" value="NZ_BAABWN010000010.1"/>
</dbReference>
<comment type="caution">
    <text evidence="2">The sequence shown here is derived from an EMBL/GenBank/DDBJ whole genome shotgun (WGS) entry which is preliminary data.</text>
</comment>
<evidence type="ECO:0008006" key="4">
    <source>
        <dbReference type="Google" id="ProtNLM"/>
    </source>
</evidence>
<dbReference type="EMBL" id="BAABWN010000010">
    <property type="protein sequence ID" value="GAA6169291.1"/>
    <property type="molecule type" value="Genomic_DNA"/>
</dbReference>
<protein>
    <recommendedName>
        <fullName evidence="4">Lipoprotein</fullName>
    </recommendedName>
</protein>
<evidence type="ECO:0000256" key="1">
    <source>
        <dbReference type="SAM" id="SignalP"/>
    </source>
</evidence>
<keyword evidence="1" id="KW-0732">Signal</keyword>
<proteinExistence type="predicted"/>
<gene>
    <name evidence="2" type="ORF">NBRC116591_31020</name>
</gene>
<accession>A0ABQ0ACC6</accession>
<evidence type="ECO:0000313" key="2">
    <source>
        <dbReference type="EMBL" id="GAA6169291.1"/>
    </source>
</evidence>
<organism evidence="2 3">
    <name type="scientific">Sessilibacter corallicola</name>
    <dbReference type="NCBI Taxonomy" id="2904075"/>
    <lineage>
        <taxon>Bacteria</taxon>
        <taxon>Pseudomonadati</taxon>
        <taxon>Pseudomonadota</taxon>
        <taxon>Gammaproteobacteria</taxon>
        <taxon>Cellvibrionales</taxon>
        <taxon>Cellvibrionaceae</taxon>
        <taxon>Sessilibacter</taxon>
    </lineage>
</organism>
<dbReference type="Proteomes" id="UP001465153">
    <property type="component" value="Unassembled WGS sequence"/>
</dbReference>
<feature type="chain" id="PRO_5045746576" description="Lipoprotein" evidence="1">
    <location>
        <begin position="21"/>
        <end position="297"/>
    </location>
</feature>
<feature type="signal peptide" evidence="1">
    <location>
        <begin position="1"/>
        <end position="20"/>
    </location>
</feature>
<keyword evidence="3" id="KW-1185">Reference proteome</keyword>
<evidence type="ECO:0000313" key="3">
    <source>
        <dbReference type="Proteomes" id="UP001465153"/>
    </source>
</evidence>
<name>A0ABQ0ACC6_9GAMM</name>
<sequence length="297" mass="32720">MKNVSIVAFILLALQITGCAVNVPIDVYDDQIVDQPTHKNHTKVVIFVPPEVAEESFGQVGVLAVGVLLDWQLAAGDAIADSSKNFFENYFSNVEVRQENYVRGACSDCALAVVPSIDKLAINKVTMQSKVAMNFSIYDGEGAKVLALPITGRSKVLTLERFGVGVVAASVPVVSSFAANHVLSKSVEDAFEDAFWKLHLQMKEHTETGALARNWLPKELRKKENYGRYEFAAERAIIGAGCQFPQDGLRLVQTGFEELYEAYCWKQEPFMVSCNGSQCNLIYSEPHQDDINGFAAE</sequence>